<gene>
    <name evidence="2" type="ORF">ACFFVB_02020</name>
</gene>
<comment type="caution">
    <text evidence="2">The sequence shown here is derived from an EMBL/GenBank/DDBJ whole genome shotgun (WGS) entry which is preliminary data.</text>
</comment>
<organism evidence="2 3">
    <name type="scientific">Formosa undariae</name>
    <dbReference type="NCBI Taxonomy" id="1325436"/>
    <lineage>
        <taxon>Bacteria</taxon>
        <taxon>Pseudomonadati</taxon>
        <taxon>Bacteroidota</taxon>
        <taxon>Flavobacteriia</taxon>
        <taxon>Flavobacteriales</taxon>
        <taxon>Flavobacteriaceae</taxon>
        <taxon>Formosa</taxon>
    </lineage>
</organism>
<dbReference type="EMBL" id="JBHMEZ010000001">
    <property type="protein sequence ID" value="MFB9051844.1"/>
    <property type="molecule type" value="Genomic_DNA"/>
</dbReference>
<reference evidence="2 3" key="1">
    <citation type="submission" date="2024-09" db="EMBL/GenBank/DDBJ databases">
        <authorList>
            <person name="Sun Q."/>
            <person name="Mori K."/>
        </authorList>
    </citation>
    <scope>NUCLEOTIDE SEQUENCE [LARGE SCALE GENOMIC DNA]</scope>
    <source>
        <strain evidence="2 3">CECT 8286</strain>
    </source>
</reference>
<evidence type="ECO:0000259" key="1">
    <source>
        <dbReference type="Pfam" id="PF12867"/>
    </source>
</evidence>
<keyword evidence="3" id="KW-1185">Reference proteome</keyword>
<dbReference type="InterPro" id="IPR024775">
    <property type="entry name" value="DinB-like"/>
</dbReference>
<dbReference type="InterPro" id="IPR034660">
    <property type="entry name" value="DinB/YfiT-like"/>
</dbReference>
<evidence type="ECO:0000313" key="2">
    <source>
        <dbReference type="EMBL" id="MFB9051844.1"/>
    </source>
</evidence>
<proteinExistence type="predicted"/>
<protein>
    <submittedName>
        <fullName evidence="2">DinB family protein</fullName>
    </submittedName>
</protein>
<name>A0ABV5EXG7_9FLAO</name>
<dbReference type="Proteomes" id="UP001589605">
    <property type="component" value="Unassembled WGS sequence"/>
</dbReference>
<dbReference type="Gene3D" id="1.20.120.450">
    <property type="entry name" value="dinb family like domain"/>
    <property type="match status" value="1"/>
</dbReference>
<dbReference type="Pfam" id="PF12867">
    <property type="entry name" value="DinB_2"/>
    <property type="match status" value="1"/>
</dbReference>
<accession>A0ABV5EXG7</accession>
<sequence>MNFTFEVFEKTRGFFKLFLEQLSLEELNKIPTGYNNNIIWNIAHVIATEQVLIYKLSGVPMLVSDDFVDAYKKGSKPEADVTQADVNLISELLTETAKQTQVNYSNNAFVNFPEYTPETTGTTIHNIDEALTFVLFHEGLHLGIVKSLLKSVKL</sequence>
<evidence type="ECO:0000313" key="3">
    <source>
        <dbReference type="Proteomes" id="UP001589605"/>
    </source>
</evidence>
<dbReference type="RefSeq" id="WP_382380644.1">
    <property type="nucleotide sequence ID" value="NZ_JBHMEZ010000001.1"/>
</dbReference>
<feature type="domain" description="DinB-like" evidence="1">
    <location>
        <begin position="9"/>
        <end position="144"/>
    </location>
</feature>
<dbReference type="SUPFAM" id="SSF109854">
    <property type="entry name" value="DinB/YfiT-like putative metalloenzymes"/>
    <property type="match status" value="1"/>
</dbReference>